<keyword evidence="1" id="KW-1015">Disulfide bond</keyword>
<reference evidence="2" key="1">
    <citation type="submission" date="2023-09" db="UniProtKB">
        <authorList>
            <consortium name="Ensembl"/>
        </authorList>
    </citation>
    <scope>IDENTIFICATION</scope>
</reference>
<dbReference type="InterPro" id="IPR004281">
    <property type="entry name" value="IL-12_alpha"/>
</dbReference>
<dbReference type="AlphaFoldDB" id="A0A3B5AFG0"/>
<organism evidence="2">
    <name type="scientific">Stegastes partitus</name>
    <name type="common">bicolor damselfish</name>
    <dbReference type="NCBI Taxonomy" id="144197"/>
    <lineage>
        <taxon>Eukaryota</taxon>
        <taxon>Metazoa</taxon>
        <taxon>Chordata</taxon>
        <taxon>Craniata</taxon>
        <taxon>Vertebrata</taxon>
        <taxon>Euteleostomi</taxon>
        <taxon>Actinopterygii</taxon>
        <taxon>Neopterygii</taxon>
        <taxon>Teleostei</taxon>
        <taxon>Neoteleostei</taxon>
        <taxon>Acanthomorphata</taxon>
        <taxon>Ovalentaria</taxon>
        <taxon>Pomacentridae</taxon>
        <taxon>Stegastes</taxon>
    </lineage>
</organism>
<dbReference type="GeneTree" id="ENSGT00390000016906"/>
<dbReference type="Pfam" id="PF03039">
    <property type="entry name" value="IL12"/>
    <property type="match status" value="1"/>
</dbReference>
<comment type="subunit">
    <text evidence="1">Heterodimer with IL12B; disulfide-linked. The heterodimer is known as interleukin IL-12.</text>
</comment>
<gene>
    <name evidence="1" type="primary">IL12A</name>
</gene>
<dbReference type="SUPFAM" id="SSF47266">
    <property type="entry name" value="4-helical cytokines"/>
    <property type="match status" value="1"/>
</dbReference>
<comment type="similarity">
    <text evidence="1">Belongs to the IL-6 superfamily.</text>
</comment>
<evidence type="ECO:0000256" key="1">
    <source>
        <dbReference type="RuleBase" id="RU363133"/>
    </source>
</evidence>
<keyword evidence="1" id="KW-0964">Secreted</keyword>
<evidence type="ECO:0000313" key="2">
    <source>
        <dbReference type="Ensembl" id="ENSSPAP00000019525.1"/>
    </source>
</evidence>
<dbReference type="Ensembl" id="ENSSPAT00000019820.1">
    <property type="protein sequence ID" value="ENSSPAP00000019525.1"/>
    <property type="gene ID" value="ENSSPAG00000014735.1"/>
</dbReference>
<dbReference type="GO" id="GO:0005143">
    <property type="term" value="F:interleukin-12 receptor binding"/>
    <property type="evidence" value="ECO:0007669"/>
    <property type="project" value="InterPro"/>
</dbReference>
<name>A0A3B5AFG0_9TELE</name>
<dbReference type="STRING" id="144197.ENSSPAP00000019525"/>
<accession>A0A3B5AFG0</accession>
<dbReference type="Gene3D" id="1.20.1250.10">
    <property type="match status" value="1"/>
</dbReference>
<comment type="subcellular location">
    <subcellularLocation>
        <location evidence="1">Secreted</location>
    </subcellularLocation>
</comment>
<dbReference type="InterPro" id="IPR009079">
    <property type="entry name" value="4_helix_cytokine-like_core"/>
</dbReference>
<proteinExistence type="inferred from homology"/>
<dbReference type="GO" id="GO:0008083">
    <property type="term" value="F:growth factor activity"/>
    <property type="evidence" value="ECO:0007669"/>
    <property type="project" value="UniProtKB-KW"/>
</dbReference>
<dbReference type="GO" id="GO:0005615">
    <property type="term" value="C:extracellular space"/>
    <property type="evidence" value="ECO:0007669"/>
    <property type="project" value="UniProtKB-KW"/>
</dbReference>
<protein>
    <recommendedName>
        <fullName evidence="1">Interleukin-12 subunit alpha</fullName>
        <shortName evidence="1">IL-12A</shortName>
    </recommendedName>
</protein>
<feature type="signal peptide" evidence="1">
    <location>
        <begin position="1"/>
        <end position="22"/>
    </location>
</feature>
<keyword evidence="1" id="KW-0732">Signal</keyword>
<dbReference type="GO" id="GO:0006955">
    <property type="term" value="P:immune response"/>
    <property type="evidence" value="ECO:0007669"/>
    <property type="project" value="InterPro"/>
</dbReference>
<sequence length="189" mass="21413">MTNFHFYFASCALLLILSTSTGLPMRNLSPENDAQCPLLFKGLLLDIKNALKSDWCSPIMSDTVAIRSKAETVLACAPILAQNFSCIGQRKSSFDELECLRNIMKDLAYYDALIQSYLKSTIRDPKEEAKLLSPTLETIKSLREEDAAQMWVDNSFNNRLEMCKMMRGFYVRTITINRAMGYISSGDHK</sequence>
<keyword evidence="1" id="KW-0202">Cytokine</keyword>
<dbReference type="GO" id="GO:0005125">
    <property type="term" value="F:cytokine activity"/>
    <property type="evidence" value="ECO:0007669"/>
    <property type="project" value="UniProtKB-KW"/>
</dbReference>
<keyword evidence="1" id="KW-0339">Growth factor</keyword>
<feature type="chain" id="PRO_5017102458" description="Interleukin-12 subunit alpha" evidence="1">
    <location>
        <begin position="23"/>
        <end position="189"/>
    </location>
</feature>